<keyword evidence="2" id="KW-0547">Nucleotide-binding</keyword>
<dbReference type="GO" id="GO:0007165">
    <property type="term" value="P:signal transduction"/>
    <property type="evidence" value="ECO:0007669"/>
    <property type="project" value="InterPro"/>
</dbReference>
<dbReference type="GO" id="GO:0046872">
    <property type="term" value="F:metal ion binding"/>
    <property type="evidence" value="ECO:0007669"/>
    <property type="project" value="UniProtKB-KW"/>
</dbReference>
<dbReference type="EMBL" id="BEGY01000022">
    <property type="protein sequence ID" value="GAX77145.1"/>
    <property type="molecule type" value="Genomic_DNA"/>
</dbReference>
<dbReference type="InterPro" id="IPR038158">
    <property type="entry name" value="H-NOX_domain_sf"/>
</dbReference>
<organism evidence="8 9">
    <name type="scientific">Chlamydomonas eustigma</name>
    <dbReference type="NCBI Taxonomy" id="1157962"/>
    <lineage>
        <taxon>Eukaryota</taxon>
        <taxon>Viridiplantae</taxon>
        <taxon>Chlorophyta</taxon>
        <taxon>core chlorophytes</taxon>
        <taxon>Chlorophyceae</taxon>
        <taxon>CS clade</taxon>
        <taxon>Chlamydomonadales</taxon>
        <taxon>Chlamydomonadaceae</taxon>
        <taxon>Chlamydomonas</taxon>
    </lineage>
</organism>
<dbReference type="EC" id="3.1.4.-" evidence="5"/>
<reference evidence="8 9" key="1">
    <citation type="submission" date="2017-08" db="EMBL/GenBank/DDBJ databases">
        <title>Acidophilic green algal genome provides insights into adaptation to an acidic environment.</title>
        <authorList>
            <person name="Hirooka S."/>
            <person name="Hirose Y."/>
            <person name="Kanesaki Y."/>
            <person name="Higuchi S."/>
            <person name="Fujiwara T."/>
            <person name="Onuma R."/>
            <person name="Era A."/>
            <person name="Ohbayashi R."/>
            <person name="Uzuka A."/>
            <person name="Nozaki H."/>
            <person name="Yoshikawa H."/>
            <person name="Miyagishima S.Y."/>
        </authorList>
    </citation>
    <scope>NUCLEOTIDE SEQUENCE [LARGE SCALE GENOMIC DNA]</scope>
    <source>
        <strain evidence="8 9">NIES-2499</strain>
    </source>
</reference>
<dbReference type="InterPro" id="IPR011645">
    <property type="entry name" value="HNOB_dom_associated"/>
</dbReference>
<comment type="similarity">
    <text evidence="5">Belongs to the cyclic nucleotide phosphodiesterase family.</text>
</comment>
<dbReference type="Pfam" id="PF07701">
    <property type="entry name" value="HNOBA"/>
    <property type="match status" value="2"/>
</dbReference>
<evidence type="ECO:0000256" key="6">
    <source>
        <dbReference type="SAM" id="MobiDB-lite"/>
    </source>
</evidence>
<dbReference type="GO" id="GO:0004114">
    <property type="term" value="F:3',5'-cyclic-nucleotide phosphodiesterase activity"/>
    <property type="evidence" value="ECO:0007669"/>
    <property type="project" value="InterPro"/>
</dbReference>
<dbReference type="Gene3D" id="3.30.450.260">
    <property type="entry name" value="Haem NO binding associated domain"/>
    <property type="match status" value="1"/>
</dbReference>
<dbReference type="Proteomes" id="UP000232323">
    <property type="component" value="Unassembled WGS sequence"/>
</dbReference>
<dbReference type="GO" id="GO:0020037">
    <property type="term" value="F:heme binding"/>
    <property type="evidence" value="ECO:0007669"/>
    <property type="project" value="InterPro"/>
</dbReference>
<dbReference type="GO" id="GO:0004383">
    <property type="term" value="F:guanylate cyclase activity"/>
    <property type="evidence" value="ECO:0007669"/>
    <property type="project" value="InterPro"/>
</dbReference>
<dbReference type="Pfam" id="PF07700">
    <property type="entry name" value="HNOB"/>
    <property type="match status" value="1"/>
</dbReference>
<comment type="caution">
    <text evidence="8">The sequence shown here is derived from an EMBL/GenBank/DDBJ whole genome shotgun (WGS) entry which is preliminary data.</text>
</comment>
<keyword evidence="9" id="KW-1185">Reference proteome</keyword>
<dbReference type="PROSITE" id="PS51845">
    <property type="entry name" value="PDEASE_I_2"/>
    <property type="match status" value="1"/>
</dbReference>
<proteinExistence type="inferred from homology"/>
<keyword evidence="1 5" id="KW-0479">Metal-binding</keyword>
<gene>
    <name evidence="8" type="ORF">CEUSTIGMA_g4591.t1</name>
</gene>
<dbReference type="STRING" id="1157962.A0A250X266"/>
<feature type="region of interest" description="Disordered" evidence="6">
    <location>
        <begin position="519"/>
        <end position="538"/>
    </location>
</feature>
<evidence type="ECO:0000256" key="1">
    <source>
        <dbReference type="ARBA" id="ARBA00022723"/>
    </source>
</evidence>
<dbReference type="SUPFAM" id="SSF109604">
    <property type="entry name" value="HD-domain/PDEase-like"/>
    <property type="match status" value="1"/>
</dbReference>
<dbReference type="InterPro" id="IPR003607">
    <property type="entry name" value="HD/PDEase_dom"/>
</dbReference>
<evidence type="ECO:0000313" key="9">
    <source>
        <dbReference type="Proteomes" id="UP000232323"/>
    </source>
</evidence>
<evidence type="ECO:0000256" key="3">
    <source>
        <dbReference type="ARBA" id="ARBA00022801"/>
    </source>
</evidence>
<feature type="domain" description="PDEase" evidence="7">
    <location>
        <begin position="564"/>
        <end position="959"/>
    </location>
</feature>
<dbReference type="InterPro" id="IPR024096">
    <property type="entry name" value="NO_sig/Golgi_transp_ligand-bd"/>
</dbReference>
<dbReference type="PANTHER" id="PTHR11347">
    <property type="entry name" value="CYCLIC NUCLEOTIDE PHOSPHODIESTERASE"/>
    <property type="match status" value="1"/>
</dbReference>
<keyword evidence="4" id="KW-0141">cGMP biosynthesis</keyword>
<dbReference type="CDD" id="cd00077">
    <property type="entry name" value="HDc"/>
    <property type="match status" value="1"/>
</dbReference>
<dbReference type="Gene3D" id="1.10.1300.10">
    <property type="entry name" value="3'5'-cyclic nucleotide phosphodiesterase, catalytic domain"/>
    <property type="match status" value="1"/>
</dbReference>
<evidence type="ECO:0000259" key="7">
    <source>
        <dbReference type="PROSITE" id="PS51845"/>
    </source>
</evidence>
<dbReference type="InterPro" id="IPR002073">
    <property type="entry name" value="PDEase_catalytic_dom"/>
</dbReference>
<dbReference type="InterPro" id="IPR036971">
    <property type="entry name" value="PDEase_catalytic_dom_sf"/>
</dbReference>
<dbReference type="AlphaFoldDB" id="A0A250X266"/>
<evidence type="ECO:0000256" key="5">
    <source>
        <dbReference type="RuleBase" id="RU363067"/>
    </source>
</evidence>
<dbReference type="Gene3D" id="3.90.1520.10">
    <property type="entry name" value="H-NOX domain"/>
    <property type="match status" value="1"/>
</dbReference>
<sequence length="961" mass="107769">MVVSIQLGEFVSCTYGARVWADIMKQLDIVDEWHHEWLTTSQNPESLMQKLLMHTCQVVHATSHDVGRAFGRFMFKDLSGKGYRQLMDLAGRNLIDFIMNMNAFLMHAGAGITTFIPSNIVAKKVTGMSLELHYYSPGHNSNNSFIGSWVVGFLEAVARDVLDTWAHFKLLTSRHNKSGDHEAWMVTFPKVLNQPFFHGNVQKTKSNNQPERPACALDAALVQEVLPYHMVLDQNLKILQAGKCLQRSLPDEFYYGGTIHVKQVFEISQPFGVSWEYEALRVMDEEKHGCLLIQSKLDASVKIKGSLHVMQLPDGSPGLLYCGVPHFRSLEELKASDTYLSDLPSHSCGYDIAFMSVDKSSLAKVLETEKADLAKMTQMLQKQTSQANESVAKLKASLAEALELQHSFSGKEANRKPSFDAESPADKTLRVIEDIMLGEEVSMKDVVEVRDAIILSGGDLRQPQHLSSKMRTMTMDREVNKSLFMMLAMKGDAEELSDSEGSECDDIDRLIHSLSMEGEALTAQEPRRGRRQLLGGGNSLGTLDRDSAFPSKRASVGRRASLVASTTMPGPVLNILKGPNEQVLRVLSKIDDWQFDAFELNEVTEGWPLSTLGFAIFNRCGLLPGRFQINQVRLACFLHHIEAGYRDNPYHCRIHAADVLRNMYVILTKGDIIHSVFPEDSQDLFLLSGLLAAIVHDFDHRGVNNDFLVKTSDPLALLYNDRSPMENHHLSSAFSLLADDQRNFLKNMPLKAREVFRKQVIDMVLSTDMKQHFAQTSLFNTKVLSSPAIQALLNKGQQHSSFRRRTDMSMIMDTSTSNADSRSRLGKIQSMKKIGPSMRLNKNTMMTLDEEMKGLVLQMSLKCADLGHLASPEPVHKRWVQRLEEEIFCQGDAERKAGLPVSPLMDRQKGGVSKSQEGFFTIVAMPQYQSFCSVFPLCNPMLAAVKANYDMWLALSKKTHP</sequence>
<name>A0A250X266_9CHLO</name>
<evidence type="ECO:0000313" key="8">
    <source>
        <dbReference type="EMBL" id="GAX77145.1"/>
    </source>
</evidence>
<accession>A0A250X266</accession>
<dbReference type="Pfam" id="PF00233">
    <property type="entry name" value="PDEase_I"/>
    <property type="match status" value="1"/>
</dbReference>
<dbReference type="PROSITE" id="PS00126">
    <property type="entry name" value="PDEASE_I_1"/>
    <property type="match status" value="1"/>
</dbReference>
<keyword evidence="3 5" id="KW-0378">Hydrolase</keyword>
<dbReference type="GO" id="GO:0000166">
    <property type="term" value="F:nucleotide binding"/>
    <property type="evidence" value="ECO:0007669"/>
    <property type="project" value="UniProtKB-KW"/>
</dbReference>
<dbReference type="InterPro" id="IPR042463">
    <property type="entry name" value="HNOB_dom_associated_sf"/>
</dbReference>
<protein>
    <recommendedName>
        <fullName evidence="5">Phosphodiesterase</fullName>
        <ecNumber evidence="5">3.1.4.-</ecNumber>
    </recommendedName>
</protein>
<dbReference type="OrthoDB" id="541199at2759"/>
<evidence type="ECO:0000256" key="4">
    <source>
        <dbReference type="ARBA" id="ARBA00023293"/>
    </source>
</evidence>
<evidence type="ECO:0000256" key="2">
    <source>
        <dbReference type="ARBA" id="ARBA00022741"/>
    </source>
</evidence>
<comment type="cofactor">
    <cofactor evidence="5">
        <name>a divalent metal cation</name>
        <dbReference type="ChEBI" id="CHEBI:60240"/>
    </cofactor>
    <text evidence="5">Binds 2 divalent metal cations per subunit. Site 1 may preferentially bind zinc ions, while site 2 has a preference for magnesium and/or manganese ions.</text>
</comment>
<dbReference type="InterPro" id="IPR023174">
    <property type="entry name" value="PDEase_CS"/>
</dbReference>
<dbReference type="SUPFAM" id="SSF111126">
    <property type="entry name" value="Ligand-binding domain in the NO signalling and Golgi transport"/>
    <property type="match status" value="1"/>
</dbReference>
<dbReference type="InterPro" id="IPR011644">
    <property type="entry name" value="Heme_NO-bd"/>
</dbReference>